<name>A0A1C2IIM7_ACITH</name>
<accession>A0A1C2IIM7</accession>
<protein>
    <submittedName>
        <fullName evidence="1">Uncharacterized protein</fullName>
    </submittedName>
</protein>
<dbReference type="EMBL" id="LWSA01000032">
    <property type="protein sequence ID" value="OCX75837.1"/>
    <property type="molecule type" value="Genomic_DNA"/>
</dbReference>
<dbReference type="AlphaFoldDB" id="A0A1C2IIM7"/>
<sequence>MAGYRSTSPKSSGNDFLSPAAETELQKDNRPWVFYPSQIQFMNHIEFSQQCIGQIKQFMA</sequence>
<proteinExistence type="predicted"/>
<organism evidence="1 2">
    <name type="scientific">Acidithiobacillus thiooxidans</name>
    <name type="common">Thiobacillus thiooxidans</name>
    <dbReference type="NCBI Taxonomy" id="930"/>
    <lineage>
        <taxon>Bacteria</taxon>
        <taxon>Pseudomonadati</taxon>
        <taxon>Pseudomonadota</taxon>
        <taxon>Acidithiobacillia</taxon>
        <taxon>Acidithiobacillales</taxon>
        <taxon>Acidithiobacillaceae</taxon>
        <taxon>Acidithiobacillus</taxon>
    </lineage>
</organism>
<comment type="caution">
    <text evidence="1">The sequence shown here is derived from an EMBL/GenBank/DDBJ whole genome shotgun (WGS) entry which is preliminary data.</text>
</comment>
<dbReference type="Proteomes" id="UP000094893">
    <property type="component" value="Unassembled WGS sequence"/>
</dbReference>
<reference evidence="1 2" key="1">
    <citation type="journal article" date="2016" name="Int. J. Mol. Sci.">
        <title>Comparative genomics of the extreme acidophile Acidithiobacillus thiooxidans reveals intraspecific divergence and niche adaptation.</title>
        <authorList>
            <person name="Zhang X."/>
            <person name="Feng X."/>
            <person name="Tao J."/>
            <person name="Ma L."/>
            <person name="Xiao Y."/>
            <person name="Liang Y."/>
            <person name="Liu X."/>
            <person name="Yin H."/>
        </authorList>
    </citation>
    <scope>NUCLEOTIDE SEQUENCE [LARGE SCALE GENOMIC DNA]</scope>
    <source>
        <strain evidence="1 2">A02</strain>
    </source>
</reference>
<evidence type="ECO:0000313" key="2">
    <source>
        <dbReference type="Proteomes" id="UP000094893"/>
    </source>
</evidence>
<evidence type="ECO:0000313" key="1">
    <source>
        <dbReference type="EMBL" id="OCX75837.1"/>
    </source>
</evidence>
<gene>
    <name evidence="1" type="ORF">A6P07_03900</name>
</gene>